<dbReference type="Gene3D" id="3.30.1490.20">
    <property type="entry name" value="ATP-grasp fold, A domain"/>
    <property type="match status" value="1"/>
</dbReference>
<feature type="domain" description="PEP-utilising enzyme mobile" evidence="2">
    <location>
        <begin position="1242"/>
        <end position="1313"/>
    </location>
</feature>
<dbReference type="VEuPathDB" id="VectorBase:ISCW012519"/>
<feature type="domain" description="Pyruvate phosphate dikinase AMP/ATP-binding" evidence="3">
    <location>
        <begin position="445"/>
        <end position="761"/>
    </location>
</feature>
<dbReference type="InterPro" id="IPR002192">
    <property type="entry name" value="PPDK_AMP/ATP-bd"/>
</dbReference>
<dbReference type="InterPro" id="IPR036637">
    <property type="entry name" value="Phosphohistidine_dom_sf"/>
</dbReference>
<sequence length="1322" mass="146373">MLVALLLILGAVVLWYGFAASLLHLVVHSWLPGPGGASFWLKWALLRLPVAQCRRRGRFQFYSYEDYDPYSYGVLPPPQESALDGVQEHPEDSTRCSRSDDLLLWGSNEKGDVMVARIRRRGRSRTAEPWLYLRTAEGQSYVLDSGVGIPDLSAGTMYAAGGLRLEQLVPMRRWRVAYNGLLRCTTQGGLLVHVQLGVICNTTSNLLEHSADFDANFLARQLARQSWAEVGVPNVNRLLDEVDCYMQTVYCTGSLQVEGLQQRELFLWGLRIKRQENLRFPVETLGEMMGHTKSGLLLYLREVRIHGLTESYQLGMVGLPSTEVYCLHDVTPNIMRTGTTFNEDFRLSFGPLSDKFRFRVQVDSELLDTQRLPSERFGEHGEVKLELRPFLMNDHGGCLLYLSSPCPSERYANPVTPTIVLRPQKASCRDPVVSLEVEACLDPGLTGGKGSSLAALTKLSRSKPQVIVPRGFVVTTVSYQDFVAVDAVQSAIRELEETTCFTTSAAIEACKKVVNALESTSLPESTRRSIQSGLTDFFGSKAEEILLAVRSSAVGEDSEDMSAAGQMETFLAIRGADEVLKAVQKCWASQFSHIACGYKRRYGQPLNSPMAVVVQEMVPSQVAGVMFTCDTRTGNPRNIIITANYGIGDSVVSGTTDPDTVILERLPDGTFQIDTVQIGAKLQRTAMSEKGGTKLESSEGHDAECCLSEEQMMRLAALGVELEAAFCGPRDVEWAFADGRLYVLQSRPVTSLHQQTDCEVIHELDSGIRSSDECLFKANIGEVMNGAQSPLGAAFFTSSMLLASKKEKNTLGLSLRNPYHDRFFIQTLGNVFFPASNEAFKMSGSNPLRKGLAFAMRGGSLDDPDVDRLMQERRRLRYQAPGTFQITRMIRDLWKSEEMVREAYEKFYSWKLPVADMADPRQIFDEITKAFMNLSLTAKVHGACNMYSIMSNSVAVTLLAHQHGDWSDVAISDFGNLVSTCEDVVSAEVPSALQKMAVEISKSPEKAKFKEMNAEDALEWLRNDTTVIGSLFREFLGRHGHRCINEFDVYSKTWSMDPSPVVKNLQAMVGAVADYKKKNLSVDDAIDGLHVKFGPVKRQLMRWLLQKCRKGVGLREHSKNLMVKMTDAFRTALRHLASQMVAEGRLPEADVLFFLTLPEIEQLLATRSPKLVAKAVRRHRLHPELKKRVFPELFKGIPQFLNQHAKEEVTPGKKLLKGTPVSGGVAEGPARVVRSIEDASHIQKGDVLVAYCTDIAWSPYFPLVAGVVTELGGLISHGAVVAREYGIPCVVGVHGVTGTICSGERVRLDGSTGVLHTVDAAE</sequence>
<dbReference type="PANTHER" id="PTHR43615:SF1">
    <property type="entry name" value="PPDK_N DOMAIN-CONTAINING PROTEIN"/>
    <property type="match status" value="1"/>
</dbReference>
<dbReference type="VEuPathDB" id="VectorBase:ISCP_031921"/>
<dbReference type="InterPro" id="IPR051549">
    <property type="entry name" value="PEP_Utilizing_Enz"/>
</dbReference>
<dbReference type="PANTHER" id="PTHR43615">
    <property type="entry name" value="PHOSPHOENOLPYRUVATE SYNTHASE-RELATED"/>
    <property type="match status" value="1"/>
</dbReference>
<evidence type="ECO:0000259" key="3">
    <source>
        <dbReference type="Pfam" id="PF01326"/>
    </source>
</evidence>
<dbReference type="Pfam" id="PF00391">
    <property type="entry name" value="PEP-utilizers"/>
    <property type="match status" value="1"/>
</dbReference>
<accession>A0A4D5RIE9</accession>
<dbReference type="SUPFAM" id="SSF52009">
    <property type="entry name" value="Phosphohistidine domain"/>
    <property type="match status" value="1"/>
</dbReference>
<evidence type="ECO:0000256" key="1">
    <source>
        <dbReference type="ARBA" id="ARBA00007837"/>
    </source>
</evidence>
<evidence type="ECO:0000313" key="4">
    <source>
        <dbReference type="EMBL" id="MOY36461.1"/>
    </source>
</evidence>
<evidence type="ECO:0000259" key="2">
    <source>
        <dbReference type="Pfam" id="PF00391"/>
    </source>
</evidence>
<reference evidence="4" key="1">
    <citation type="submission" date="2019-04" db="EMBL/GenBank/DDBJ databases">
        <title>An insight into the mialome of Ixodes scapularis.</title>
        <authorList>
            <person name="Ribeiro J.M."/>
            <person name="Mather T.N."/>
            <person name="Karim S."/>
        </authorList>
    </citation>
    <scope>NUCLEOTIDE SEQUENCE</scope>
</reference>
<dbReference type="VEuPathDB" id="VectorBase:ISCI012518"/>
<protein>
    <submittedName>
        <fullName evidence="4">Putative conserved secreted protein</fullName>
    </submittedName>
</protein>
<dbReference type="Pfam" id="PF01326">
    <property type="entry name" value="PPDK_N"/>
    <property type="match status" value="1"/>
</dbReference>
<comment type="similarity">
    <text evidence="1">Belongs to the PEP-utilizing enzyme family.</text>
</comment>
<organism evidence="4">
    <name type="scientific">Ixodes scapularis</name>
    <name type="common">Black-legged tick</name>
    <name type="synonym">Deer tick</name>
    <dbReference type="NCBI Taxonomy" id="6945"/>
    <lineage>
        <taxon>Eukaryota</taxon>
        <taxon>Metazoa</taxon>
        <taxon>Ecdysozoa</taxon>
        <taxon>Arthropoda</taxon>
        <taxon>Chelicerata</taxon>
        <taxon>Arachnida</taxon>
        <taxon>Acari</taxon>
        <taxon>Parasitiformes</taxon>
        <taxon>Ixodida</taxon>
        <taxon>Ixodoidea</taxon>
        <taxon>Ixodidae</taxon>
        <taxon>Ixodinae</taxon>
        <taxon>Ixodes</taxon>
    </lineage>
</organism>
<dbReference type="VEuPathDB" id="VectorBase:ISCI012519"/>
<dbReference type="InterPro" id="IPR008279">
    <property type="entry name" value="PEP-util_enz_mobile_dom"/>
</dbReference>
<dbReference type="GO" id="GO:0005524">
    <property type="term" value="F:ATP binding"/>
    <property type="evidence" value="ECO:0007669"/>
    <property type="project" value="InterPro"/>
</dbReference>
<name>A0A4D5RIE9_IXOSC</name>
<dbReference type="EMBL" id="GHJT01002490">
    <property type="protein sequence ID" value="MOY36461.1"/>
    <property type="molecule type" value="Transcribed_RNA"/>
</dbReference>
<dbReference type="VEuPathDB" id="VectorBase:ISCW012518"/>
<dbReference type="InterPro" id="IPR013815">
    <property type="entry name" value="ATP_grasp_subdomain_1"/>
</dbReference>
<dbReference type="SUPFAM" id="SSF56059">
    <property type="entry name" value="Glutathione synthetase ATP-binding domain-like"/>
    <property type="match status" value="1"/>
</dbReference>
<proteinExistence type="inferred from homology"/>
<dbReference type="Gene3D" id="3.30.470.20">
    <property type="entry name" value="ATP-grasp fold, B domain"/>
    <property type="match status" value="1"/>
</dbReference>
<dbReference type="Gene3D" id="3.50.30.10">
    <property type="entry name" value="Phosphohistidine domain"/>
    <property type="match status" value="1"/>
</dbReference>
<dbReference type="OrthoDB" id="6503891at2759"/>
<dbReference type="GO" id="GO:0016301">
    <property type="term" value="F:kinase activity"/>
    <property type="evidence" value="ECO:0007669"/>
    <property type="project" value="InterPro"/>
</dbReference>